<reference evidence="1" key="1">
    <citation type="journal article" date="2020" name="mSystems">
        <title>Genome- and Community-Level Interaction Insights into Carbon Utilization and Element Cycling Functions of Hydrothermarchaeota in Hydrothermal Sediment.</title>
        <authorList>
            <person name="Zhou Z."/>
            <person name="Liu Y."/>
            <person name="Xu W."/>
            <person name="Pan J."/>
            <person name="Luo Z.H."/>
            <person name="Li M."/>
        </authorList>
    </citation>
    <scope>NUCLEOTIDE SEQUENCE [LARGE SCALE GENOMIC DNA]</scope>
    <source>
        <strain evidence="1">SpSt-102</strain>
    </source>
</reference>
<proteinExistence type="predicted"/>
<organism evidence="1">
    <name type="scientific">Caldicellulosiruptor owensensis</name>
    <dbReference type="NCBI Taxonomy" id="55205"/>
    <lineage>
        <taxon>Bacteria</taxon>
        <taxon>Bacillati</taxon>
        <taxon>Bacillota</taxon>
        <taxon>Bacillota incertae sedis</taxon>
        <taxon>Caldicellulosiruptorales</taxon>
        <taxon>Caldicellulosiruptoraceae</taxon>
        <taxon>Caldicellulosiruptor</taxon>
    </lineage>
</organism>
<accession>A0A7C5Z8K5</accession>
<comment type="caution">
    <text evidence="1">The sequence shown here is derived from an EMBL/GenBank/DDBJ whole genome shotgun (WGS) entry which is preliminary data.</text>
</comment>
<sequence length="998" mass="114183">MPVLVKAESPQLSEYKIRPRTSIPTGSEIVEVYRRYREQQVFSYMQDQNNLGTYQIFWITKTLKATTSTRYRTIGWQITLDGSDVIASGPKYFYTRIKIPQAYAEYTTTENGKQYVYSVWVVDLIVDTNGYNERANYALLNRLINEYKNKKFDIYVKDEDTQKKFLVKGVDPKTAILYIFMNEKKVYVDSIMTVVQGTKQLGDMDVYGNLSGVVYLTGYGAKQTFATTHPLYNATQNVIPSNVHPNWASQVMQDKGIASYTSWIDEATAFRSYYNKIFTFSDVPVVKIFVNKIYKNADGTETESAPQEIVDYTTYPTQQNIQTPSNVSYNGKNYALDSSVFTYNLLKITTGTPIKGAQTGDKQKTTWTFTPPAMTTGSYSITFYYKEVPSTKHTVLQHIVYLDDKGNKTGQTDRTVGTDFIPATQQSASKQVSIPSVPTGYKVKEIYYVVDLNSTKYAYTTSYVSSINVQYVLDGKNHQYNVWVYFQKTLSSTQQGQITFTPYSSYNMTPNREGWVNRDINVRVDIVGEQQKIAYGTENRSYCYTYTYEESYTTICYDAEGNPYTCVKTRTQTGQSCSTSPCTFKQVWQYDQIKVTGQGENAYGITTQLPTQYLQSGGYYVISGEYDNIKLHAEITKWKSISKEFICGSAPNNGWWTQSTPNTDTVAPTDTYASDSGIYRLDKTTPQYHLADGVAQNCNWTNEGYWFEVVATDNLSGFYAPNSYIQVEDRSYLHRDTSDLTMGYFDQFTNDFVFAALYDDGIYYITHKIEDYAMNVCNPVVYGPYKIDMTLPNRAQFKERTREGLDQPVSIEVTIGDNLSGIQEVRYLFTHTPKQPDKGQMIPYSIQTSENSKETKTLLLSQNQPGIWYLHIYQRDRAGNERIDTSEKIIYMPIQIVQSNFTFARGERGDVIVAVKGIDKDNQEEIQNFMIYIEGAGWINNSIDEKDTFGNYSVSLADDWAIMSYWKTENDTLYYYLPVIPPFGTPLTINKHSCNERK</sequence>
<dbReference type="AlphaFoldDB" id="A0A7C5Z8K5"/>
<protein>
    <submittedName>
        <fullName evidence="1">Uncharacterized protein</fullName>
    </submittedName>
</protein>
<name>A0A7C5Z8K5_9FIRM</name>
<evidence type="ECO:0000313" key="1">
    <source>
        <dbReference type="EMBL" id="HHS01880.1"/>
    </source>
</evidence>
<dbReference type="EMBL" id="DRUZ01000064">
    <property type="protein sequence ID" value="HHS01880.1"/>
    <property type="molecule type" value="Genomic_DNA"/>
</dbReference>
<gene>
    <name evidence="1" type="ORF">ENL71_05045</name>
</gene>